<dbReference type="PROSITE" id="PS51450">
    <property type="entry name" value="LRR"/>
    <property type="match status" value="3"/>
</dbReference>
<evidence type="ECO:0000256" key="1">
    <source>
        <dbReference type="ARBA" id="ARBA00022614"/>
    </source>
</evidence>
<accession>A0A3Q1HXF8</accession>
<feature type="compositionally biased region" description="Polar residues" evidence="3">
    <location>
        <begin position="343"/>
        <end position="361"/>
    </location>
</feature>
<keyword evidence="2" id="KW-0677">Repeat</keyword>
<dbReference type="SMART" id="SM00369">
    <property type="entry name" value="LRR_TYP"/>
    <property type="match status" value="3"/>
</dbReference>
<evidence type="ECO:0008006" key="6">
    <source>
        <dbReference type="Google" id="ProtNLM"/>
    </source>
</evidence>
<feature type="region of interest" description="Disordered" evidence="3">
    <location>
        <begin position="418"/>
        <end position="445"/>
    </location>
</feature>
<evidence type="ECO:0000313" key="4">
    <source>
        <dbReference type="Ensembl" id="ENSATEP00000013757.1"/>
    </source>
</evidence>
<dbReference type="AlphaFoldDB" id="A0A3Q1HXF8"/>
<reference evidence="4" key="2">
    <citation type="submission" date="2025-08" db="UniProtKB">
        <authorList>
            <consortium name="Ensembl"/>
        </authorList>
    </citation>
    <scope>IDENTIFICATION</scope>
</reference>
<dbReference type="InterPro" id="IPR032675">
    <property type="entry name" value="LRR_dom_sf"/>
</dbReference>
<evidence type="ECO:0000256" key="3">
    <source>
        <dbReference type="SAM" id="MobiDB-lite"/>
    </source>
</evidence>
<dbReference type="OrthoDB" id="2021138at2759"/>
<feature type="compositionally biased region" description="Polar residues" evidence="3">
    <location>
        <begin position="392"/>
        <end position="401"/>
    </location>
</feature>
<dbReference type="OMA" id="MIPKDFF"/>
<dbReference type="InterPro" id="IPR003591">
    <property type="entry name" value="Leu-rich_rpt_typical-subtyp"/>
</dbReference>
<sequence length="445" mass="51518">MSVPEEKERVPDLQLNFVFGSSVDKPQTPLYLPEDTGPQELTQYYSTEMLCLSRNQLKYVAESILKYSTLKHLYLEGNQICSIPHSLFTSLPNLQWLDLRNNQIVSLPAEIGMHRSLKTLLLEGNPISELPPELGNVITLKGLNLRNCPITFPPKDIVHQGLQSILQYLRNIMAMRPVSMRKTPSELPVVEKLQLSELMGSSMEGQDESVDEDELLKFKELKEKMILLDKAELGSIAQGDRSTKPCLLPITKRKKATTKASIVPELPLFDTHHWKRPEERRQAAVKELKEKQALFEQKRKSQEALQKWRTQAKIIQQKKMSEHKQKKNERQRKPQEAEADLNPQMQDSSYSPHRQTPTTAITECEEARSARELERQIRARVEKMQERRRNPRGTTSEQMAATEQDVEEMRMLQRRLLERKRNLGRDPKSSFTIFTGDNWPSFLDQ</sequence>
<evidence type="ECO:0000256" key="2">
    <source>
        <dbReference type="ARBA" id="ARBA00022737"/>
    </source>
</evidence>
<feature type="compositionally biased region" description="Basic and acidic residues" evidence="3">
    <location>
        <begin position="365"/>
        <end position="388"/>
    </location>
</feature>
<dbReference type="PANTHER" id="PTHR48051">
    <property type="match status" value="1"/>
</dbReference>
<dbReference type="InterPro" id="IPR050216">
    <property type="entry name" value="LRR_domain-containing"/>
</dbReference>
<reference evidence="4" key="3">
    <citation type="submission" date="2025-09" db="UniProtKB">
        <authorList>
            <consortium name="Ensembl"/>
        </authorList>
    </citation>
    <scope>IDENTIFICATION</scope>
</reference>
<dbReference type="GeneTree" id="ENSGT00940000170679"/>
<dbReference type="STRING" id="64144.ENSATEP00000013757"/>
<dbReference type="PANTHER" id="PTHR48051:SF35">
    <property type="entry name" value="LEUCINE-RICH REPEAT-CONTAINING PROTEIN 27"/>
    <property type="match status" value="1"/>
</dbReference>
<gene>
    <name evidence="4" type="primary">LRRC27</name>
</gene>
<dbReference type="GO" id="GO:0005737">
    <property type="term" value="C:cytoplasm"/>
    <property type="evidence" value="ECO:0007669"/>
    <property type="project" value="TreeGrafter"/>
</dbReference>
<evidence type="ECO:0000313" key="5">
    <source>
        <dbReference type="Proteomes" id="UP000265040"/>
    </source>
</evidence>
<dbReference type="InParanoid" id="A0A3Q1HXF8"/>
<feature type="compositionally biased region" description="Basic and acidic residues" evidence="3">
    <location>
        <begin position="418"/>
        <end position="428"/>
    </location>
</feature>
<dbReference type="InterPro" id="IPR001611">
    <property type="entry name" value="Leu-rich_rpt"/>
</dbReference>
<reference evidence="4" key="1">
    <citation type="submission" date="2021-04" db="EMBL/GenBank/DDBJ databases">
        <authorList>
            <consortium name="Wellcome Sanger Institute Data Sharing"/>
        </authorList>
    </citation>
    <scope>NUCLEOTIDE SEQUENCE [LARGE SCALE GENOMIC DNA]</scope>
</reference>
<dbReference type="Gene3D" id="3.80.10.10">
    <property type="entry name" value="Ribonuclease Inhibitor"/>
    <property type="match status" value="1"/>
</dbReference>
<dbReference type="Ensembl" id="ENSATET00000013975.3">
    <property type="protein sequence ID" value="ENSATEP00000013757.1"/>
    <property type="gene ID" value="ENSATEG00000009604.3"/>
</dbReference>
<dbReference type="Proteomes" id="UP000265040">
    <property type="component" value="Chromosome 15"/>
</dbReference>
<feature type="region of interest" description="Disordered" evidence="3">
    <location>
        <begin position="315"/>
        <end position="406"/>
    </location>
</feature>
<dbReference type="Pfam" id="PF13855">
    <property type="entry name" value="LRR_8"/>
    <property type="match status" value="1"/>
</dbReference>
<name>A0A3Q1HXF8_ANATE</name>
<proteinExistence type="predicted"/>
<protein>
    <recommendedName>
        <fullName evidence="6">Leucine rich repeat containing 27</fullName>
    </recommendedName>
</protein>
<keyword evidence="1" id="KW-0433">Leucine-rich repeat</keyword>
<keyword evidence="5" id="KW-1185">Reference proteome</keyword>
<organism evidence="4 5">
    <name type="scientific">Anabas testudineus</name>
    <name type="common">Climbing perch</name>
    <name type="synonym">Anthias testudineus</name>
    <dbReference type="NCBI Taxonomy" id="64144"/>
    <lineage>
        <taxon>Eukaryota</taxon>
        <taxon>Metazoa</taxon>
        <taxon>Chordata</taxon>
        <taxon>Craniata</taxon>
        <taxon>Vertebrata</taxon>
        <taxon>Euteleostomi</taxon>
        <taxon>Actinopterygii</taxon>
        <taxon>Neopterygii</taxon>
        <taxon>Teleostei</taxon>
        <taxon>Neoteleostei</taxon>
        <taxon>Acanthomorphata</taxon>
        <taxon>Anabantaria</taxon>
        <taxon>Anabantiformes</taxon>
        <taxon>Anabantoidei</taxon>
        <taxon>Anabantidae</taxon>
        <taxon>Anabas</taxon>
    </lineage>
</organism>
<dbReference type="SUPFAM" id="SSF52075">
    <property type="entry name" value="Outer arm dynein light chain 1"/>
    <property type="match status" value="1"/>
</dbReference>